<protein>
    <submittedName>
        <fullName evidence="1">Uncharacterized protein</fullName>
    </submittedName>
</protein>
<comment type="caution">
    <text evidence="1">The sequence shown here is derived from an EMBL/GenBank/DDBJ whole genome shotgun (WGS) entry which is preliminary data.</text>
</comment>
<accession>A0A1Q3EM97</accession>
<name>A0A1Q3EM97_LENED</name>
<dbReference type="AlphaFoldDB" id="A0A1Q3EM97"/>
<organism evidence="1 2">
    <name type="scientific">Lentinula edodes</name>
    <name type="common">Shiitake mushroom</name>
    <name type="synonym">Lentinus edodes</name>
    <dbReference type="NCBI Taxonomy" id="5353"/>
    <lineage>
        <taxon>Eukaryota</taxon>
        <taxon>Fungi</taxon>
        <taxon>Dikarya</taxon>
        <taxon>Basidiomycota</taxon>
        <taxon>Agaricomycotina</taxon>
        <taxon>Agaricomycetes</taxon>
        <taxon>Agaricomycetidae</taxon>
        <taxon>Agaricales</taxon>
        <taxon>Marasmiineae</taxon>
        <taxon>Omphalotaceae</taxon>
        <taxon>Lentinula</taxon>
    </lineage>
</organism>
<dbReference type="EMBL" id="BDGU01000623">
    <property type="protein sequence ID" value="GAW08306.1"/>
    <property type="molecule type" value="Genomic_DNA"/>
</dbReference>
<dbReference type="Proteomes" id="UP000188533">
    <property type="component" value="Unassembled WGS sequence"/>
</dbReference>
<reference evidence="1 2" key="1">
    <citation type="submission" date="2016-08" db="EMBL/GenBank/DDBJ databases">
        <authorList>
            <consortium name="Lentinula edodes genome sequencing consortium"/>
            <person name="Sakamoto Y."/>
            <person name="Nakade K."/>
            <person name="Sato S."/>
            <person name="Yoshida Y."/>
            <person name="Miyazaki K."/>
            <person name="Natsume S."/>
            <person name="Konno N."/>
        </authorList>
    </citation>
    <scope>NUCLEOTIDE SEQUENCE [LARGE SCALE GENOMIC DNA]</scope>
    <source>
        <strain evidence="1 2">NBRC 111202</strain>
    </source>
</reference>
<sequence>MSRYAQGLSSRSFLVAPGPLQLSQTSIVDVYYNYDIPWLSCTQASIHWLRMITMSEWKASRLCATIMV</sequence>
<gene>
    <name evidence="1" type="ORF">LENED_010361</name>
</gene>
<reference evidence="1 2" key="2">
    <citation type="submission" date="2017-02" db="EMBL/GenBank/DDBJ databases">
        <title>A genome survey and senescence transcriptome analysis in Lentinula edodes.</title>
        <authorList>
            <person name="Sakamoto Y."/>
            <person name="Nakade K."/>
            <person name="Sato S."/>
            <person name="Yoshida Y."/>
            <person name="Miyazaki K."/>
            <person name="Natsume S."/>
            <person name="Konno N."/>
        </authorList>
    </citation>
    <scope>NUCLEOTIDE SEQUENCE [LARGE SCALE GENOMIC DNA]</scope>
    <source>
        <strain evidence="1 2">NBRC 111202</strain>
    </source>
</reference>
<proteinExistence type="predicted"/>
<evidence type="ECO:0000313" key="1">
    <source>
        <dbReference type="EMBL" id="GAW08306.1"/>
    </source>
</evidence>
<keyword evidence="2" id="KW-1185">Reference proteome</keyword>
<evidence type="ECO:0000313" key="2">
    <source>
        <dbReference type="Proteomes" id="UP000188533"/>
    </source>
</evidence>